<comment type="caution">
    <text evidence="1">The sequence shown here is derived from an EMBL/GenBank/DDBJ whole genome shotgun (WGS) entry which is preliminary data.</text>
</comment>
<sequence length="173" mass="18821">MAWPTTPFLACYGPTVHSLVAAWSRASFCVLRIASHRIASPAGLTPWLHPGFTDDGQVCLEGWKGGKGGHGGWKREPAHSCLPGCPALPCTAQNGSRERGGSLPYLGCLENREARLTRRGSGSGRWHKTPHTPTLRSRSICPDGQTLLFFVFPIQPTSPGLCRHRCVRSIHTE</sequence>
<accession>A0AAI9UZT3</accession>
<dbReference type="Proteomes" id="UP001239795">
    <property type="component" value="Unassembled WGS sequence"/>
</dbReference>
<keyword evidence="2" id="KW-1185">Reference proteome</keyword>
<dbReference type="EMBL" id="MLGG01000004">
    <property type="protein sequence ID" value="KAK1466037.1"/>
    <property type="molecule type" value="Genomic_DNA"/>
</dbReference>
<organism evidence="1 2">
    <name type="scientific">Colletotrichum melonis</name>
    <dbReference type="NCBI Taxonomy" id="1209925"/>
    <lineage>
        <taxon>Eukaryota</taxon>
        <taxon>Fungi</taxon>
        <taxon>Dikarya</taxon>
        <taxon>Ascomycota</taxon>
        <taxon>Pezizomycotina</taxon>
        <taxon>Sordariomycetes</taxon>
        <taxon>Hypocreomycetidae</taxon>
        <taxon>Glomerellales</taxon>
        <taxon>Glomerellaceae</taxon>
        <taxon>Colletotrichum</taxon>
        <taxon>Colletotrichum acutatum species complex</taxon>
    </lineage>
</organism>
<protein>
    <submittedName>
        <fullName evidence="1">Uncharacterized protein</fullName>
    </submittedName>
</protein>
<proteinExistence type="predicted"/>
<gene>
    <name evidence="1" type="ORF">CMEL01_12029</name>
</gene>
<evidence type="ECO:0000313" key="1">
    <source>
        <dbReference type="EMBL" id="KAK1466037.1"/>
    </source>
</evidence>
<dbReference type="AlphaFoldDB" id="A0AAI9UZT3"/>
<name>A0AAI9UZT3_9PEZI</name>
<reference evidence="1 2" key="1">
    <citation type="submission" date="2016-10" db="EMBL/GenBank/DDBJ databases">
        <title>The genome sequence of Colletotrichum fioriniae PJ7.</title>
        <authorList>
            <person name="Baroncelli R."/>
        </authorList>
    </citation>
    <scope>NUCLEOTIDE SEQUENCE [LARGE SCALE GENOMIC DNA]</scope>
    <source>
        <strain evidence="1">Col 31</strain>
    </source>
</reference>
<evidence type="ECO:0000313" key="2">
    <source>
        <dbReference type="Proteomes" id="UP001239795"/>
    </source>
</evidence>